<dbReference type="InterPro" id="IPR025239">
    <property type="entry name" value="DUF4187"/>
</dbReference>
<feature type="non-terminal residue" evidence="3">
    <location>
        <position position="391"/>
    </location>
</feature>
<reference evidence="3" key="2">
    <citation type="submission" date="2023-05" db="EMBL/GenBank/DDBJ databases">
        <authorList>
            <consortium name="Lawrence Berkeley National Laboratory"/>
            <person name="Steindorff A."/>
            <person name="Hensen N."/>
            <person name="Bonometti L."/>
            <person name="Westerberg I."/>
            <person name="Brannstrom I.O."/>
            <person name="Guillou S."/>
            <person name="Cros-Aarteil S."/>
            <person name="Calhoun S."/>
            <person name="Haridas S."/>
            <person name="Kuo A."/>
            <person name="Mondo S."/>
            <person name="Pangilinan J."/>
            <person name="Riley R."/>
            <person name="Labutti K."/>
            <person name="Andreopoulos B."/>
            <person name="Lipzen A."/>
            <person name="Chen C."/>
            <person name="Yanf M."/>
            <person name="Daum C."/>
            <person name="Ng V."/>
            <person name="Clum A."/>
            <person name="Ohm R."/>
            <person name="Martin F."/>
            <person name="Silar P."/>
            <person name="Natvig D."/>
            <person name="Lalanne C."/>
            <person name="Gautier V."/>
            <person name="Ament-Velasquez S.L."/>
            <person name="Kruys A."/>
            <person name="Hutchinson M.I."/>
            <person name="Powell A.J."/>
            <person name="Barry K."/>
            <person name="Miller A.N."/>
            <person name="Grigoriev I.V."/>
            <person name="Debuchy R."/>
            <person name="Gladieux P."/>
            <person name="Thoren M.H."/>
            <person name="Johannesson H."/>
        </authorList>
    </citation>
    <scope>NUCLEOTIDE SEQUENCE</scope>
    <source>
        <strain evidence="3">CBS 757.83</strain>
    </source>
</reference>
<feature type="compositionally biased region" description="Low complexity" evidence="1">
    <location>
        <begin position="46"/>
        <end position="57"/>
    </location>
</feature>
<feature type="compositionally biased region" description="Basic and acidic residues" evidence="1">
    <location>
        <begin position="184"/>
        <end position="203"/>
    </location>
</feature>
<name>A0AAN6Q154_9PEZI</name>
<dbReference type="GO" id="GO:0000776">
    <property type="term" value="C:kinetochore"/>
    <property type="evidence" value="ECO:0007669"/>
    <property type="project" value="TreeGrafter"/>
</dbReference>
<feature type="compositionally biased region" description="Pro residues" evidence="1">
    <location>
        <begin position="129"/>
        <end position="140"/>
    </location>
</feature>
<accession>A0AAN6Q154</accession>
<dbReference type="Proteomes" id="UP001305647">
    <property type="component" value="Unassembled WGS sequence"/>
</dbReference>
<feature type="compositionally biased region" description="Polar residues" evidence="1">
    <location>
        <begin position="99"/>
        <end position="108"/>
    </location>
</feature>
<feature type="compositionally biased region" description="Basic and acidic residues" evidence="1">
    <location>
        <begin position="71"/>
        <end position="96"/>
    </location>
</feature>
<comment type="caution">
    <text evidence="3">The sequence shown here is derived from an EMBL/GenBank/DDBJ whole genome shotgun (WGS) entry which is preliminary data.</text>
</comment>
<feature type="compositionally biased region" description="Acidic residues" evidence="1">
    <location>
        <begin position="20"/>
        <end position="33"/>
    </location>
</feature>
<feature type="domain" description="DUF4187" evidence="2">
    <location>
        <begin position="339"/>
        <end position="391"/>
    </location>
</feature>
<organism evidence="3 4">
    <name type="scientific">Parathielavia hyrcaniae</name>
    <dbReference type="NCBI Taxonomy" id="113614"/>
    <lineage>
        <taxon>Eukaryota</taxon>
        <taxon>Fungi</taxon>
        <taxon>Dikarya</taxon>
        <taxon>Ascomycota</taxon>
        <taxon>Pezizomycotina</taxon>
        <taxon>Sordariomycetes</taxon>
        <taxon>Sordariomycetidae</taxon>
        <taxon>Sordariales</taxon>
        <taxon>Chaetomiaceae</taxon>
        <taxon>Parathielavia</taxon>
    </lineage>
</organism>
<dbReference type="EMBL" id="MU863646">
    <property type="protein sequence ID" value="KAK4099800.1"/>
    <property type="molecule type" value="Genomic_DNA"/>
</dbReference>
<keyword evidence="4" id="KW-1185">Reference proteome</keyword>
<evidence type="ECO:0000313" key="4">
    <source>
        <dbReference type="Proteomes" id="UP001305647"/>
    </source>
</evidence>
<protein>
    <recommendedName>
        <fullName evidence="2">DUF4187 domain-containing protein</fullName>
    </recommendedName>
</protein>
<sequence length="391" mass="43946">MSFHKHHNSLPAQNHAPQSPEEEEEEEEEEEDYMTMTFPDDPPPTLTTTTTTTTNNTKRTETSLQRHQRLKREAEARARPKSKAELAAEAEARREAALSQSLFTTQPKSKGLAMMARMGFTGGALGKKQPPPPPPPPPAPSGLESSSSPLPSSAPAPSKEGPRPADTSTSASGTDHWLPPRTTEPIRIEIKDGREGIGLESERKRKLREAAVAAGERAKRARADEGEYRERMRREREEARLERLVVAGQKVAAEKMMAGDRGTTETEMGRLLKGIPVVFRGLVRGREEADRDRRMRYDLEQGLARLPTYEDAEEDEDDRKALGRAGAAHVMAEDLDEEDAELDEFNALPPDERLRRVVQHLRDEYHYCFWCKFTYPDEEMEGCPGLTEEDH</sequence>
<dbReference type="PANTHER" id="PTHR21032">
    <property type="entry name" value="G PATCH DOMAIN-CONTAINING PROTEIN 11"/>
    <property type="match status" value="1"/>
</dbReference>
<evidence type="ECO:0000259" key="2">
    <source>
        <dbReference type="SMART" id="SM01173"/>
    </source>
</evidence>
<dbReference type="AlphaFoldDB" id="A0AAN6Q154"/>
<evidence type="ECO:0000256" key="1">
    <source>
        <dbReference type="SAM" id="MobiDB-lite"/>
    </source>
</evidence>
<dbReference type="InterPro" id="IPR039249">
    <property type="entry name" value="GPATCH11"/>
</dbReference>
<proteinExistence type="predicted"/>
<dbReference type="Pfam" id="PF13821">
    <property type="entry name" value="DUF4187"/>
    <property type="match status" value="1"/>
</dbReference>
<gene>
    <name evidence="3" type="ORF">N658DRAFT_498046</name>
</gene>
<feature type="compositionally biased region" description="Low complexity" evidence="1">
    <location>
        <begin position="141"/>
        <end position="158"/>
    </location>
</feature>
<feature type="compositionally biased region" description="Basic and acidic residues" evidence="1">
    <location>
        <begin position="216"/>
        <end position="236"/>
    </location>
</feature>
<dbReference type="PANTHER" id="PTHR21032:SF0">
    <property type="entry name" value="G PATCH DOMAIN-CONTAINING PROTEIN 11"/>
    <property type="match status" value="1"/>
</dbReference>
<reference evidence="3" key="1">
    <citation type="journal article" date="2023" name="Mol. Phylogenet. Evol.">
        <title>Genome-scale phylogeny and comparative genomics of the fungal order Sordariales.</title>
        <authorList>
            <person name="Hensen N."/>
            <person name="Bonometti L."/>
            <person name="Westerberg I."/>
            <person name="Brannstrom I.O."/>
            <person name="Guillou S."/>
            <person name="Cros-Aarteil S."/>
            <person name="Calhoun S."/>
            <person name="Haridas S."/>
            <person name="Kuo A."/>
            <person name="Mondo S."/>
            <person name="Pangilinan J."/>
            <person name="Riley R."/>
            <person name="LaButti K."/>
            <person name="Andreopoulos B."/>
            <person name="Lipzen A."/>
            <person name="Chen C."/>
            <person name="Yan M."/>
            <person name="Daum C."/>
            <person name="Ng V."/>
            <person name="Clum A."/>
            <person name="Steindorff A."/>
            <person name="Ohm R.A."/>
            <person name="Martin F."/>
            <person name="Silar P."/>
            <person name="Natvig D.O."/>
            <person name="Lalanne C."/>
            <person name="Gautier V."/>
            <person name="Ament-Velasquez S.L."/>
            <person name="Kruys A."/>
            <person name="Hutchinson M.I."/>
            <person name="Powell A.J."/>
            <person name="Barry K."/>
            <person name="Miller A.N."/>
            <person name="Grigoriev I.V."/>
            <person name="Debuchy R."/>
            <person name="Gladieux P."/>
            <person name="Hiltunen Thoren M."/>
            <person name="Johannesson H."/>
        </authorList>
    </citation>
    <scope>NUCLEOTIDE SEQUENCE</scope>
    <source>
        <strain evidence="3">CBS 757.83</strain>
    </source>
</reference>
<feature type="region of interest" description="Disordered" evidence="1">
    <location>
        <begin position="1"/>
        <end position="236"/>
    </location>
</feature>
<dbReference type="SMART" id="SM01173">
    <property type="entry name" value="DUF4187"/>
    <property type="match status" value="1"/>
</dbReference>
<evidence type="ECO:0000313" key="3">
    <source>
        <dbReference type="EMBL" id="KAK4099800.1"/>
    </source>
</evidence>